<reference evidence="4" key="2">
    <citation type="submission" date="2025-09" db="UniProtKB">
        <authorList>
            <consortium name="Ensembl"/>
        </authorList>
    </citation>
    <scope>IDENTIFICATION</scope>
</reference>
<dbReference type="Proteomes" id="UP000694521">
    <property type="component" value="Unplaced"/>
</dbReference>
<evidence type="ECO:0000256" key="1">
    <source>
        <dbReference type="ARBA" id="ARBA00022741"/>
    </source>
</evidence>
<dbReference type="InterPro" id="IPR029787">
    <property type="entry name" value="Nucleotide_cyclase"/>
</dbReference>
<dbReference type="GO" id="GO:0005737">
    <property type="term" value="C:cytoplasm"/>
    <property type="evidence" value="ECO:0007669"/>
    <property type="project" value="TreeGrafter"/>
</dbReference>
<evidence type="ECO:0008006" key="6">
    <source>
        <dbReference type="Google" id="ProtNLM"/>
    </source>
</evidence>
<keyword evidence="5" id="KW-1185">Reference proteome</keyword>
<dbReference type="AlphaFoldDB" id="A0A8B9EGA9"/>
<dbReference type="SUPFAM" id="SSF55073">
    <property type="entry name" value="Nucleotide cyclase"/>
    <property type="match status" value="1"/>
</dbReference>
<keyword evidence="1" id="KW-0547">Nucleotide-binding</keyword>
<keyword evidence="3" id="KW-0456">Lyase</keyword>
<organism evidence="4 5">
    <name type="scientific">Anser cygnoides</name>
    <name type="common">Swan goose</name>
    <dbReference type="NCBI Taxonomy" id="8845"/>
    <lineage>
        <taxon>Eukaryota</taxon>
        <taxon>Metazoa</taxon>
        <taxon>Chordata</taxon>
        <taxon>Craniata</taxon>
        <taxon>Vertebrata</taxon>
        <taxon>Euteleostomi</taxon>
        <taxon>Archelosauria</taxon>
        <taxon>Archosauria</taxon>
        <taxon>Dinosauria</taxon>
        <taxon>Saurischia</taxon>
        <taxon>Theropoda</taxon>
        <taxon>Coelurosauria</taxon>
        <taxon>Aves</taxon>
        <taxon>Neognathae</taxon>
        <taxon>Galloanserae</taxon>
        <taxon>Anseriformes</taxon>
        <taxon>Anatidae</taxon>
        <taxon>Anserinae</taxon>
        <taxon>Anser</taxon>
    </lineage>
</organism>
<protein>
    <recommendedName>
        <fullName evidence="6">Guanylate cyclase domain-containing protein</fullName>
    </recommendedName>
</protein>
<evidence type="ECO:0000313" key="5">
    <source>
        <dbReference type="Proteomes" id="UP000694521"/>
    </source>
</evidence>
<evidence type="ECO:0000256" key="2">
    <source>
        <dbReference type="ARBA" id="ARBA00022840"/>
    </source>
</evidence>
<dbReference type="PANTHER" id="PTHR16305:SF28">
    <property type="entry name" value="GUANYLATE CYCLASE DOMAIN-CONTAINING PROTEIN"/>
    <property type="match status" value="1"/>
</dbReference>
<proteinExistence type="predicted"/>
<name>A0A8B9EGA9_ANSCY</name>
<keyword evidence="2" id="KW-0067">ATP-binding</keyword>
<reference evidence="4" key="1">
    <citation type="submission" date="2025-08" db="UniProtKB">
        <authorList>
            <consortium name="Ensembl"/>
        </authorList>
    </citation>
    <scope>IDENTIFICATION</scope>
</reference>
<dbReference type="Ensembl" id="ENSACDT00005025295.1">
    <property type="protein sequence ID" value="ENSACDP00005021155.1"/>
    <property type="gene ID" value="ENSACDG00005015316.1"/>
</dbReference>
<dbReference type="GO" id="GO:0004016">
    <property type="term" value="F:adenylate cyclase activity"/>
    <property type="evidence" value="ECO:0007669"/>
    <property type="project" value="TreeGrafter"/>
</dbReference>
<dbReference type="GO" id="GO:0005524">
    <property type="term" value="F:ATP binding"/>
    <property type="evidence" value="ECO:0007669"/>
    <property type="project" value="UniProtKB-KW"/>
</dbReference>
<evidence type="ECO:0000313" key="4">
    <source>
        <dbReference type="Ensembl" id="ENSACDP00005021155.1"/>
    </source>
</evidence>
<sequence length="321" mass="34587">MPSHKPIFLCTPAGRLLLSLRRAFTFPSLSPGDAVLVLWRASEAQLPQTIGLVLQCCQQIQKKHGTRDTHVGVKLQLKIGMGAAGSAVPRAQPWHSPVQALDEVMEAQSLAVKSEVVLSPTCWELCEQEQIQTKLLGGKRSLKVGGRSRPASEGLCLLPLGHRRPALIMSSDPTVAARLKKHIPAAALRKDVPLHLWSELRPVTSLFVQLQFSAEASLLDLRRGLSNANRIISAILSPHKGEINKSLLFDKGCTFLCVLGLSGAKLQHESIHALESALQIVSMCSASLRKLEAVSVGVTSGTVFCGLCGHPERAEHTGTTP</sequence>
<accession>A0A8B9EGA9</accession>
<evidence type="ECO:0000256" key="3">
    <source>
        <dbReference type="ARBA" id="ARBA00023239"/>
    </source>
</evidence>
<dbReference type="PANTHER" id="PTHR16305">
    <property type="entry name" value="TESTICULAR SOLUBLE ADENYLYL CYCLASE"/>
    <property type="match status" value="1"/>
</dbReference>
<dbReference type="Gene3D" id="3.30.70.1230">
    <property type="entry name" value="Nucleotide cyclase"/>
    <property type="match status" value="2"/>
</dbReference>